<name>A0A3E3JYJ2_9FIRM</name>
<sequence length="113" mass="13419">MTKQELSSLLKSLGVPVNEGITSDKNTNEYPRIVFWPYLEEDEMASGNEYQNVVTYQISFFARTPQHDKYKELRKKLREQGIHPKFQHEYVEKDPVFSKTWHTYFSVDVIEDV</sequence>
<gene>
    <name evidence="1" type="ORF">DW016_15575</name>
</gene>
<reference evidence="1 2" key="1">
    <citation type="submission" date="2018-08" db="EMBL/GenBank/DDBJ databases">
        <title>A genome reference for cultivated species of the human gut microbiota.</title>
        <authorList>
            <person name="Zou Y."/>
            <person name="Xue W."/>
            <person name="Luo G."/>
        </authorList>
    </citation>
    <scope>NUCLEOTIDE SEQUENCE [LARGE SCALE GENOMIC DNA]</scope>
    <source>
        <strain evidence="1 2">AF37-2AT</strain>
    </source>
</reference>
<proteinExistence type="predicted"/>
<dbReference type="RefSeq" id="WP_062304686.1">
    <property type="nucleotide sequence ID" value="NZ_BAABYU010000001.1"/>
</dbReference>
<evidence type="ECO:0008006" key="3">
    <source>
        <dbReference type="Google" id="ProtNLM"/>
    </source>
</evidence>
<protein>
    <recommendedName>
        <fullName evidence="3">DUF3168 domain-containing protein</fullName>
    </recommendedName>
</protein>
<evidence type="ECO:0000313" key="2">
    <source>
        <dbReference type="Proteomes" id="UP000261080"/>
    </source>
</evidence>
<keyword evidence="2" id="KW-1185">Reference proteome</keyword>
<accession>A0A3E3JYJ2</accession>
<organism evidence="1 2">
    <name type="scientific">Sellimonas intestinalis</name>
    <dbReference type="NCBI Taxonomy" id="1653434"/>
    <lineage>
        <taxon>Bacteria</taxon>
        <taxon>Bacillati</taxon>
        <taxon>Bacillota</taxon>
        <taxon>Clostridia</taxon>
        <taxon>Lachnospirales</taxon>
        <taxon>Lachnospiraceae</taxon>
        <taxon>Sellimonas</taxon>
    </lineage>
</organism>
<dbReference type="EMBL" id="QVLX01000017">
    <property type="protein sequence ID" value="RGE84386.1"/>
    <property type="molecule type" value="Genomic_DNA"/>
</dbReference>
<dbReference type="AlphaFoldDB" id="A0A3E3JYJ2"/>
<evidence type="ECO:0000313" key="1">
    <source>
        <dbReference type="EMBL" id="RGE84386.1"/>
    </source>
</evidence>
<dbReference type="Proteomes" id="UP000261080">
    <property type="component" value="Unassembled WGS sequence"/>
</dbReference>
<comment type="caution">
    <text evidence="1">The sequence shown here is derived from an EMBL/GenBank/DDBJ whole genome shotgun (WGS) entry which is preliminary data.</text>
</comment>
<dbReference type="OrthoDB" id="3035766at2"/>